<evidence type="ECO:0000256" key="7">
    <source>
        <dbReference type="ARBA" id="ARBA00022840"/>
    </source>
</evidence>
<dbReference type="PANTHER" id="PTHR24421">
    <property type="entry name" value="NITRATE/NITRITE SENSOR PROTEIN NARX-RELATED"/>
    <property type="match status" value="1"/>
</dbReference>
<name>A0ABX8QX61_9ACTN</name>
<dbReference type="EC" id="2.7.13.3" evidence="2"/>
<evidence type="ECO:0000256" key="1">
    <source>
        <dbReference type="ARBA" id="ARBA00000085"/>
    </source>
</evidence>
<dbReference type="PANTHER" id="PTHR24421:SF10">
    <property type="entry name" value="NITRATE_NITRITE SENSOR PROTEIN NARQ"/>
    <property type="match status" value="1"/>
</dbReference>
<evidence type="ECO:0000256" key="4">
    <source>
        <dbReference type="ARBA" id="ARBA00022679"/>
    </source>
</evidence>
<keyword evidence="8" id="KW-0902">Two-component regulatory system</keyword>
<evidence type="ECO:0000256" key="9">
    <source>
        <dbReference type="SAM" id="MobiDB-lite"/>
    </source>
</evidence>
<dbReference type="Gene3D" id="1.20.5.1930">
    <property type="match status" value="1"/>
</dbReference>
<comment type="catalytic activity">
    <reaction evidence="1">
        <text>ATP + protein L-histidine = ADP + protein N-phospho-L-histidine.</text>
        <dbReference type="EC" id="2.7.13.3"/>
    </reaction>
</comment>
<proteinExistence type="predicted"/>
<evidence type="ECO:0000256" key="6">
    <source>
        <dbReference type="ARBA" id="ARBA00022777"/>
    </source>
</evidence>
<dbReference type="InterPro" id="IPR003594">
    <property type="entry name" value="HATPase_dom"/>
</dbReference>
<feature type="transmembrane region" description="Helical" evidence="10">
    <location>
        <begin position="137"/>
        <end position="162"/>
    </location>
</feature>
<keyword evidence="7" id="KW-0067">ATP-binding</keyword>
<keyword evidence="10" id="KW-0472">Membrane</keyword>
<evidence type="ECO:0000313" key="14">
    <source>
        <dbReference type="Proteomes" id="UP001049518"/>
    </source>
</evidence>
<dbReference type="InterPro" id="IPR011712">
    <property type="entry name" value="Sig_transdc_His_kin_sub3_dim/P"/>
</dbReference>
<dbReference type="GO" id="GO:0016301">
    <property type="term" value="F:kinase activity"/>
    <property type="evidence" value="ECO:0007669"/>
    <property type="project" value="UniProtKB-KW"/>
</dbReference>
<feature type="region of interest" description="Disordered" evidence="9">
    <location>
        <begin position="333"/>
        <end position="354"/>
    </location>
</feature>
<feature type="domain" description="Signal transduction histidine kinase subgroup 3 dimerisation and phosphoacceptor" evidence="12">
    <location>
        <begin position="181"/>
        <end position="245"/>
    </location>
</feature>
<feature type="domain" description="Histidine kinase/HSP90-like ATPase" evidence="11">
    <location>
        <begin position="291"/>
        <end position="384"/>
    </location>
</feature>
<evidence type="ECO:0000256" key="10">
    <source>
        <dbReference type="SAM" id="Phobius"/>
    </source>
</evidence>
<reference evidence="13" key="1">
    <citation type="submission" date="2020-07" db="EMBL/GenBank/DDBJ databases">
        <authorList>
            <person name="Tarantini F.S."/>
            <person name="Hong K.W."/>
            <person name="Chan K.G."/>
        </authorList>
    </citation>
    <scope>NUCLEOTIDE SEQUENCE</scope>
    <source>
        <strain evidence="13">32-07</strain>
    </source>
</reference>
<keyword evidence="10" id="KW-0812">Transmembrane</keyword>
<accession>A0ABX8QX61</accession>
<dbReference type="RefSeq" id="WP_231329055.1">
    <property type="nucleotide sequence ID" value="NZ_CP059572.1"/>
</dbReference>
<dbReference type="Pfam" id="PF07730">
    <property type="entry name" value="HisKA_3"/>
    <property type="match status" value="1"/>
</dbReference>
<keyword evidence="5" id="KW-0547">Nucleotide-binding</keyword>
<evidence type="ECO:0000256" key="2">
    <source>
        <dbReference type="ARBA" id="ARBA00012438"/>
    </source>
</evidence>
<dbReference type="InterPro" id="IPR036890">
    <property type="entry name" value="HATPase_C_sf"/>
</dbReference>
<dbReference type="EMBL" id="CP059572">
    <property type="protein sequence ID" value="QXJ23370.1"/>
    <property type="molecule type" value="Genomic_DNA"/>
</dbReference>
<keyword evidence="6 13" id="KW-0418">Kinase</keyword>
<evidence type="ECO:0000259" key="11">
    <source>
        <dbReference type="Pfam" id="PF02518"/>
    </source>
</evidence>
<protein>
    <recommendedName>
        <fullName evidence="2">histidine kinase</fullName>
        <ecNumber evidence="2">2.7.13.3</ecNumber>
    </recommendedName>
</protein>
<gene>
    <name evidence="13" type="ORF">AGRA3207_004514</name>
</gene>
<keyword evidence="10" id="KW-1133">Transmembrane helix</keyword>
<dbReference type="Gene3D" id="3.30.565.10">
    <property type="entry name" value="Histidine kinase-like ATPase, C-terminal domain"/>
    <property type="match status" value="1"/>
</dbReference>
<keyword evidence="4" id="KW-0808">Transferase</keyword>
<feature type="transmembrane region" description="Helical" evidence="10">
    <location>
        <begin position="112"/>
        <end position="131"/>
    </location>
</feature>
<organism evidence="13 14">
    <name type="scientific">Actinomadura graeca</name>
    <dbReference type="NCBI Taxonomy" id="2750812"/>
    <lineage>
        <taxon>Bacteria</taxon>
        <taxon>Bacillati</taxon>
        <taxon>Actinomycetota</taxon>
        <taxon>Actinomycetes</taxon>
        <taxon>Streptosporangiales</taxon>
        <taxon>Thermomonosporaceae</taxon>
        <taxon>Actinomadura</taxon>
    </lineage>
</organism>
<dbReference type="SUPFAM" id="SSF55874">
    <property type="entry name" value="ATPase domain of HSP90 chaperone/DNA topoisomerase II/histidine kinase"/>
    <property type="match status" value="1"/>
</dbReference>
<dbReference type="CDD" id="cd16917">
    <property type="entry name" value="HATPase_UhpB-NarQ-NarX-like"/>
    <property type="match status" value="1"/>
</dbReference>
<dbReference type="InterPro" id="IPR050482">
    <property type="entry name" value="Sensor_HK_TwoCompSys"/>
</dbReference>
<evidence type="ECO:0000313" key="13">
    <source>
        <dbReference type="EMBL" id="QXJ23370.1"/>
    </source>
</evidence>
<evidence type="ECO:0000256" key="3">
    <source>
        <dbReference type="ARBA" id="ARBA00022553"/>
    </source>
</evidence>
<dbReference type="Pfam" id="PF02518">
    <property type="entry name" value="HATPase_c"/>
    <property type="match status" value="1"/>
</dbReference>
<sequence>MRAEQGSWPSAAAAGAVLAGLAASPVYDPVATVPAAVAVAAAVLSVRPAVRPWQGWSAAAAAAVSIAADAVYPRAGSADVPEAAQVLGYVEMAALMVAAGGVARWAPPRRAVVLAAACGAAVVALVLRLIVASTDVSAAAAATACAIFSAGTAAAVAAGTYLRLLEARRARAVAAARSAQRLELAQDLHDFVAHDVSAIVAQAQAGRLVAVRDPERAAELFARVEEAGQRALSSMDQAVDALRPDRDRPAGRTPQPGLDELPELAERYSGAGPATVALTLEPGLDASREEATTVYRVVVEALTNVRRHAPGAGAVDVGVRRTSCGALEVVVTNDSGGRPSPASRARRRGGTGLPGLAERVGALGGEFTAGPHGGGWRVAAVLPPASGGARR</sequence>
<evidence type="ECO:0000259" key="12">
    <source>
        <dbReference type="Pfam" id="PF07730"/>
    </source>
</evidence>
<dbReference type="Proteomes" id="UP001049518">
    <property type="component" value="Chromosome"/>
</dbReference>
<evidence type="ECO:0000256" key="5">
    <source>
        <dbReference type="ARBA" id="ARBA00022741"/>
    </source>
</evidence>
<keyword evidence="14" id="KW-1185">Reference proteome</keyword>
<keyword evidence="3" id="KW-0597">Phosphoprotein</keyword>
<evidence type="ECO:0000256" key="8">
    <source>
        <dbReference type="ARBA" id="ARBA00023012"/>
    </source>
</evidence>
<feature type="region of interest" description="Disordered" evidence="9">
    <location>
        <begin position="242"/>
        <end position="261"/>
    </location>
</feature>